<gene>
    <name evidence="1" type="ORF">LZC95_12180</name>
</gene>
<protein>
    <submittedName>
        <fullName evidence="1">Uncharacterized protein</fullName>
    </submittedName>
</protein>
<organism evidence="1 2">
    <name type="scientific">Pendulispora brunnea</name>
    <dbReference type="NCBI Taxonomy" id="2905690"/>
    <lineage>
        <taxon>Bacteria</taxon>
        <taxon>Pseudomonadati</taxon>
        <taxon>Myxococcota</taxon>
        <taxon>Myxococcia</taxon>
        <taxon>Myxococcales</taxon>
        <taxon>Sorangiineae</taxon>
        <taxon>Pendulisporaceae</taxon>
        <taxon>Pendulispora</taxon>
    </lineage>
</organism>
<dbReference type="Proteomes" id="UP001379533">
    <property type="component" value="Chromosome"/>
</dbReference>
<keyword evidence="2" id="KW-1185">Reference proteome</keyword>
<reference evidence="1 2" key="1">
    <citation type="submission" date="2021-12" db="EMBL/GenBank/DDBJ databases">
        <title>Discovery of the Pendulisporaceae a myxobacterial family with distinct sporulation behavior and unique specialized metabolism.</title>
        <authorList>
            <person name="Garcia R."/>
            <person name="Popoff A."/>
            <person name="Bader C.D."/>
            <person name="Loehr J."/>
            <person name="Walesch S."/>
            <person name="Walt C."/>
            <person name="Boldt J."/>
            <person name="Bunk B."/>
            <person name="Haeckl F.J.F.P.J."/>
            <person name="Gunesch A.P."/>
            <person name="Birkelbach J."/>
            <person name="Nuebel U."/>
            <person name="Pietschmann T."/>
            <person name="Bach T."/>
            <person name="Mueller R."/>
        </authorList>
    </citation>
    <scope>NUCLEOTIDE SEQUENCE [LARGE SCALE GENOMIC DNA]</scope>
    <source>
        <strain evidence="1 2">MSr12523</strain>
    </source>
</reference>
<dbReference type="EMBL" id="CP089982">
    <property type="protein sequence ID" value="WXA97589.1"/>
    <property type="molecule type" value="Genomic_DNA"/>
</dbReference>
<evidence type="ECO:0000313" key="1">
    <source>
        <dbReference type="EMBL" id="WXA97589.1"/>
    </source>
</evidence>
<evidence type="ECO:0000313" key="2">
    <source>
        <dbReference type="Proteomes" id="UP001379533"/>
    </source>
</evidence>
<accession>A0ABZ2KG90</accession>
<dbReference type="RefSeq" id="WP_394848211.1">
    <property type="nucleotide sequence ID" value="NZ_CP089982.1"/>
</dbReference>
<name>A0ABZ2KG90_9BACT</name>
<proteinExistence type="predicted"/>
<sequence length="216" mass="23989">MQRLISQIERISLDPAEVAAACRDAGVAFLETRRWNKRDLAEWLVESYQFATLRGHGGGVPKHQGTVAKETVTELVDRVRNEVTEALDHILTGDPSFVEDCVSAGHVASLKLGNGRVMYVAMNHKSLRLSDRVLSLFAADYLMRPQDYRCRLSVCEYCRKVSFDKECVHPQSGVFTPGGRELAGEAMPTHTIVVEEDEEAEEIGVDDIIVLESLAS</sequence>